<organism evidence="1 2">
    <name type="scientific">Allosphingosinicella flava</name>
    <dbReference type="NCBI Taxonomy" id="2771430"/>
    <lineage>
        <taxon>Bacteria</taxon>
        <taxon>Pseudomonadati</taxon>
        <taxon>Pseudomonadota</taxon>
        <taxon>Alphaproteobacteria</taxon>
        <taxon>Sphingomonadales</taxon>
        <taxon>Sphingomonadaceae</taxon>
        <taxon>Allosphingosinicella</taxon>
    </lineage>
</organism>
<dbReference type="AlphaFoldDB" id="A0A7T2GJD9"/>
<dbReference type="Proteomes" id="UP000594873">
    <property type="component" value="Chromosome"/>
</dbReference>
<name>A0A7T2GJD9_9SPHN</name>
<dbReference type="EMBL" id="CP065592">
    <property type="protein sequence ID" value="QPQ54921.1"/>
    <property type="molecule type" value="Genomic_DNA"/>
</dbReference>
<accession>A0A7T2GJD9</accession>
<reference evidence="1 2" key="1">
    <citation type="submission" date="2020-11" db="EMBL/GenBank/DDBJ databases">
        <title>Genome seq and assembly of Sphingosinicella sp.</title>
        <authorList>
            <person name="Chhetri G."/>
        </authorList>
    </citation>
    <scope>NUCLEOTIDE SEQUENCE [LARGE SCALE GENOMIC DNA]</scope>
    <source>
        <strain evidence="1 2">UDD2</strain>
    </source>
</reference>
<evidence type="ECO:0000313" key="1">
    <source>
        <dbReference type="EMBL" id="QPQ54921.1"/>
    </source>
</evidence>
<keyword evidence="2" id="KW-1185">Reference proteome</keyword>
<sequence length="99" mass="10959">MFRAIGEIESEHQRAILAEGCGMANTRRLDAARRNGHVRFAPTYDLQSIAEEQEGNLRLAVLMLGMAHIRAIMDETRGEGCRLAQQASPPLCSHQGVRT</sequence>
<gene>
    <name evidence="1" type="ORF">IC614_11485</name>
</gene>
<dbReference type="KEGG" id="sflv:IC614_11485"/>
<proteinExistence type="predicted"/>
<protein>
    <submittedName>
        <fullName evidence="1">Uncharacterized protein</fullName>
    </submittedName>
</protein>
<evidence type="ECO:0000313" key="2">
    <source>
        <dbReference type="Proteomes" id="UP000594873"/>
    </source>
</evidence>